<comment type="caution">
    <text evidence="2">The sequence shown here is derived from an EMBL/GenBank/DDBJ whole genome shotgun (WGS) entry which is preliminary data.</text>
</comment>
<keyword evidence="1" id="KW-0812">Transmembrane</keyword>
<organism evidence="2 3">
    <name type="scientific">Candidatus Alectryocaccomicrobium excrementavium</name>
    <dbReference type="NCBI Taxonomy" id="2840668"/>
    <lineage>
        <taxon>Bacteria</taxon>
        <taxon>Bacillati</taxon>
        <taxon>Bacillota</taxon>
        <taxon>Clostridia</taxon>
        <taxon>Candidatus Alectryocaccomicrobium</taxon>
    </lineage>
</organism>
<proteinExistence type="predicted"/>
<name>A0A9D1K786_9FIRM</name>
<keyword evidence="1" id="KW-0472">Membrane</keyword>
<evidence type="ECO:0000313" key="2">
    <source>
        <dbReference type="EMBL" id="HIS92623.1"/>
    </source>
</evidence>
<evidence type="ECO:0000313" key="3">
    <source>
        <dbReference type="Proteomes" id="UP000824140"/>
    </source>
</evidence>
<sequence length="426" mass="47033">MQAKQPILNPPLRKALIAVGSILVICAICYAAYNLTFWLRNRRIVKEYGPGGAKAPVVQAITLEDYRPGHAITFYGNDGDSIYVEQTRTVSVFSGGVARLEIADSDWFDYDPNQIEGANVTLSPIMVSAAGEKTELPNIELEIPTPESPIVVLSPEEEYMTVNTSVYPVEVQIIPGSTISLNGEDVSADVDRSGLLSLMVNITPTGANTISLLVQTPYHKQARKDIVINRPVMEIALELDYDTPTRSSLSEQKISGKTEPGASIIVDSSFVYDSIEVDPQTGEFSFIAQFSTIGDNLVRFRAVKEGKQDSTIAFNVYYLPSIGEYSRNAWAMDYEQLKTMYEAWHGRIFLCEGVVVDSFVEGTTQYILMDVSTTGEPQLLMLENLSSLGSVNDGVAYKAYADVSGRYFYNNDYIPMLVARYMDAAE</sequence>
<evidence type="ECO:0000256" key="1">
    <source>
        <dbReference type="SAM" id="Phobius"/>
    </source>
</evidence>
<accession>A0A9D1K786</accession>
<dbReference type="EMBL" id="DVJN01000125">
    <property type="protein sequence ID" value="HIS92623.1"/>
    <property type="molecule type" value="Genomic_DNA"/>
</dbReference>
<protein>
    <submittedName>
        <fullName evidence="2">Uncharacterized protein</fullName>
    </submittedName>
</protein>
<dbReference type="AlphaFoldDB" id="A0A9D1K786"/>
<reference evidence="2" key="1">
    <citation type="submission" date="2020-10" db="EMBL/GenBank/DDBJ databases">
        <authorList>
            <person name="Gilroy R."/>
        </authorList>
    </citation>
    <scope>NUCLEOTIDE SEQUENCE</scope>
    <source>
        <strain evidence="2">13766</strain>
    </source>
</reference>
<keyword evidence="1" id="KW-1133">Transmembrane helix</keyword>
<reference evidence="2" key="2">
    <citation type="journal article" date="2021" name="PeerJ">
        <title>Extensive microbial diversity within the chicken gut microbiome revealed by metagenomics and culture.</title>
        <authorList>
            <person name="Gilroy R."/>
            <person name="Ravi A."/>
            <person name="Getino M."/>
            <person name="Pursley I."/>
            <person name="Horton D.L."/>
            <person name="Alikhan N.F."/>
            <person name="Baker D."/>
            <person name="Gharbi K."/>
            <person name="Hall N."/>
            <person name="Watson M."/>
            <person name="Adriaenssens E.M."/>
            <person name="Foster-Nyarko E."/>
            <person name="Jarju S."/>
            <person name="Secka A."/>
            <person name="Antonio M."/>
            <person name="Oren A."/>
            <person name="Chaudhuri R.R."/>
            <person name="La Ragione R."/>
            <person name="Hildebrand F."/>
            <person name="Pallen M.J."/>
        </authorList>
    </citation>
    <scope>NUCLEOTIDE SEQUENCE</scope>
    <source>
        <strain evidence="2">13766</strain>
    </source>
</reference>
<dbReference type="Proteomes" id="UP000824140">
    <property type="component" value="Unassembled WGS sequence"/>
</dbReference>
<feature type="transmembrane region" description="Helical" evidence="1">
    <location>
        <begin position="15"/>
        <end position="33"/>
    </location>
</feature>
<gene>
    <name evidence="2" type="ORF">IAA84_06345</name>
</gene>